<keyword evidence="2" id="KW-1185">Reference proteome</keyword>
<reference evidence="1 2" key="1">
    <citation type="submission" date="2018-06" db="EMBL/GenBank/DDBJ databases">
        <authorList>
            <consortium name="Pathogen Informatics"/>
            <person name="Doyle S."/>
        </authorList>
    </citation>
    <scope>NUCLEOTIDE SEQUENCE [LARGE SCALE GENOMIC DNA]</scope>
    <source>
        <strain evidence="1 2">NCTC9935</strain>
    </source>
</reference>
<evidence type="ECO:0000313" key="2">
    <source>
        <dbReference type="Proteomes" id="UP000250192"/>
    </source>
</evidence>
<dbReference type="AlphaFoldDB" id="A0A2X0TXQ2"/>
<dbReference type="EMBL" id="UAPR01000001">
    <property type="protein sequence ID" value="SPT54673.1"/>
    <property type="molecule type" value="Genomic_DNA"/>
</dbReference>
<evidence type="ECO:0000313" key="1">
    <source>
        <dbReference type="EMBL" id="SPT54673.1"/>
    </source>
</evidence>
<accession>A0A2X0TXQ2</accession>
<dbReference type="Proteomes" id="UP000250192">
    <property type="component" value="Unassembled WGS sequence"/>
</dbReference>
<proteinExistence type="predicted"/>
<gene>
    <name evidence="1" type="ORF">NCTC9935_00214</name>
</gene>
<organism evidence="1 2">
    <name type="scientific">Schaalia odontolytica</name>
    <dbReference type="NCBI Taxonomy" id="1660"/>
    <lineage>
        <taxon>Bacteria</taxon>
        <taxon>Bacillati</taxon>
        <taxon>Actinomycetota</taxon>
        <taxon>Actinomycetes</taxon>
        <taxon>Actinomycetales</taxon>
        <taxon>Actinomycetaceae</taxon>
        <taxon>Schaalia</taxon>
    </lineage>
</organism>
<protein>
    <submittedName>
        <fullName evidence="1">Uncharacterized protein</fullName>
    </submittedName>
</protein>
<sequence length="48" mass="4614">MVMNGHDNPQAGVIGLVGGVIGGVAGHYLGETVGDAANEGIVDPLNGA</sequence>
<name>A0A2X0TXQ2_9ACTO</name>